<dbReference type="PATRIC" id="fig|1161421.3.peg.1373"/>
<evidence type="ECO:0000313" key="3">
    <source>
        <dbReference type="Proteomes" id="UP000006745"/>
    </source>
</evidence>
<dbReference type="EMBL" id="ALJN01000016">
    <property type="protein sequence ID" value="EJP20761.1"/>
    <property type="molecule type" value="Genomic_DNA"/>
</dbReference>
<dbReference type="PANTHER" id="PTHR39639:SF1">
    <property type="entry name" value="DUF262 DOMAIN-CONTAINING PROTEIN"/>
    <property type="match status" value="1"/>
</dbReference>
<evidence type="ECO:0000259" key="1">
    <source>
        <dbReference type="Pfam" id="PF03235"/>
    </source>
</evidence>
<feature type="domain" description="GmrSD restriction endonucleases N-terminal" evidence="1">
    <location>
        <begin position="21"/>
        <end position="214"/>
    </location>
</feature>
<organism evidence="2 3">
    <name type="scientific">Streptococcus oralis SK304</name>
    <dbReference type="NCBI Taxonomy" id="1161421"/>
    <lineage>
        <taxon>Bacteria</taxon>
        <taxon>Bacillati</taxon>
        <taxon>Bacillota</taxon>
        <taxon>Bacilli</taxon>
        <taxon>Lactobacillales</taxon>
        <taxon>Streptococcaceae</taxon>
        <taxon>Streptococcus</taxon>
    </lineage>
</organism>
<dbReference type="PANTHER" id="PTHR39639">
    <property type="entry name" value="CHROMOSOME 16, WHOLE GENOME SHOTGUN SEQUENCE"/>
    <property type="match status" value="1"/>
</dbReference>
<gene>
    <name evidence="2" type="ORF">HMPREF1125_0832</name>
</gene>
<proteinExistence type="predicted"/>
<reference evidence="2 3" key="1">
    <citation type="submission" date="2012-07" db="EMBL/GenBank/DDBJ databases">
        <authorList>
            <person name="Durkin A.S."/>
            <person name="McCorrison J."/>
            <person name="Torralba M."/>
            <person name="Gillis M."/>
            <person name="Methe B."/>
            <person name="Sutton G."/>
            <person name="Nelson K.E."/>
        </authorList>
    </citation>
    <scope>NUCLEOTIDE SEQUENCE [LARGE SCALE GENOMIC DNA]</scope>
    <source>
        <strain evidence="2 3">SK304</strain>
    </source>
</reference>
<dbReference type="Pfam" id="PF03235">
    <property type="entry name" value="GmrSD_N"/>
    <property type="match status" value="1"/>
</dbReference>
<name>J4K8C1_STROR</name>
<evidence type="ECO:0000313" key="2">
    <source>
        <dbReference type="EMBL" id="EJP20761.1"/>
    </source>
</evidence>
<dbReference type="AlphaFoldDB" id="J4K8C1"/>
<sequence length="424" mass="49931">MENKVYYGEYSLDYWIELILSKNIILPDYQRNFSWDETKREKLITSLKNKEFVPPVIIGSFTKNGLKENILIDGQQRLTSILLSVLGFFPDRETYKKHSKDKVRKYIDENDDFAGETDSSTDVINWTFNDLLIEDNLTISKIKSTLEKDEYFKALNNDNEIDNSFLKNTFLGFSYLVPSNSQRGDQQRYYSSVFRNINRQGMSLTGQESREALYYLDESKTSFFKPKFINLIEGELSIDFIRYLSILSQYKKEGSVQNLCSGFGGRKEKLEEYYENYINFIIGDKNIKYYISYEELFNTNEQLLSCEQPHSGRYSKMSNFISDSPLSKKTFDSIIDCDLYYFGLIYLIIFENKNIDLEKWSDITKKIEKSIEEFKAPYLDKQGVPTYELSKAVSRSFHQKNPSALKYLRERVEKSIAIYREFEI</sequence>
<dbReference type="Proteomes" id="UP000006745">
    <property type="component" value="Unassembled WGS sequence"/>
</dbReference>
<accession>J4K8C1</accession>
<comment type="caution">
    <text evidence="2">The sequence shown here is derived from an EMBL/GenBank/DDBJ whole genome shotgun (WGS) entry which is preliminary data.</text>
</comment>
<protein>
    <submittedName>
        <fullName evidence="2">PF03235 family protein</fullName>
    </submittedName>
</protein>
<dbReference type="InterPro" id="IPR004919">
    <property type="entry name" value="GmrSD_N"/>
</dbReference>